<name>A0AA39XXY6_9PEZI</name>
<feature type="signal peptide" evidence="2">
    <location>
        <begin position="1"/>
        <end position="18"/>
    </location>
</feature>
<keyword evidence="4" id="KW-1185">Reference proteome</keyword>
<gene>
    <name evidence="3" type="ORF">B0T16DRAFT_496449</name>
</gene>
<dbReference type="EMBL" id="JAULSV010000006">
    <property type="protein sequence ID" value="KAK0641815.1"/>
    <property type="molecule type" value="Genomic_DNA"/>
</dbReference>
<organism evidence="3 4">
    <name type="scientific">Cercophora newfieldiana</name>
    <dbReference type="NCBI Taxonomy" id="92897"/>
    <lineage>
        <taxon>Eukaryota</taxon>
        <taxon>Fungi</taxon>
        <taxon>Dikarya</taxon>
        <taxon>Ascomycota</taxon>
        <taxon>Pezizomycotina</taxon>
        <taxon>Sordariomycetes</taxon>
        <taxon>Sordariomycetidae</taxon>
        <taxon>Sordariales</taxon>
        <taxon>Lasiosphaeriaceae</taxon>
        <taxon>Cercophora</taxon>
    </lineage>
</organism>
<evidence type="ECO:0000313" key="4">
    <source>
        <dbReference type="Proteomes" id="UP001174936"/>
    </source>
</evidence>
<evidence type="ECO:0000256" key="2">
    <source>
        <dbReference type="SAM" id="SignalP"/>
    </source>
</evidence>
<feature type="compositionally biased region" description="Low complexity" evidence="1">
    <location>
        <begin position="103"/>
        <end position="118"/>
    </location>
</feature>
<comment type="caution">
    <text evidence="3">The sequence shown here is derived from an EMBL/GenBank/DDBJ whole genome shotgun (WGS) entry which is preliminary data.</text>
</comment>
<evidence type="ECO:0000313" key="3">
    <source>
        <dbReference type="EMBL" id="KAK0641815.1"/>
    </source>
</evidence>
<protein>
    <submittedName>
        <fullName evidence="3">Uncharacterized protein</fullName>
    </submittedName>
</protein>
<proteinExistence type="predicted"/>
<evidence type="ECO:0000256" key="1">
    <source>
        <dbReference type="SAM" id="MobiDB-lite"/>
    </source>
</evidence>
<feature type="compositionally biased region" description="Basic and acidic residues" evidence="1">
    <location>
        <begin position="121"/>
        <end position="147"/>
    </location>
</feature>
<feature type="compositionally biased region" description="Low complexity" evidence="1">
    <location>
        <begin position="163"/>
        <end position="172"/>
    </location>
</feature>
<reference evidence="3" key="1">
    <citation type="submission" date="2023-06" db="EMBL/GenBank/DDBJ databases">
        <title>Genome-scale phylogeny and comparative genomics of the fungal order Sordariales.</title>
        <authorList>
            <consortium name="Lawrence Berkeley National Laboratory"/>
            <person name="Hensen N."/>
            <person name="Bonometti L."/>
            <person name="Westerberg I."/>
            <person name="Brannstrom I.O."/>
            <person name="Guillou S."/>
            <person name="Cros-Aarteil S."/>
            <person name="Calhoun S."/>
            <person name="Haridas S."/>
            <person name="Kuo A."/>
            <person name="Mondo S."/>
            <person name="Pangilinan J."/>
            <person name="Riley R."/>
            <person name="Labutti K."/>
            <person name="Andreopoulos B."/>
            <person name="Lipzen A."/>
            <person name="Chen C."/>
            <person name="Yanf M."/>
            <person name="Daum C."/>
            <person name="Ng V."/>
            <person name="Clum A."/>
            <person name="Steindorff A."/>
            <person name="Ohm R."/>
            <person name="Martin F."/>
            <person name="Silar P."/>
            <person name="Natvig D."/>
            <person name="Lalanne C."/>
            <person name="Gautier V."/>
            <person name="Ament-Velasquez S.L."/>
            <person name="Kruys A."/>
            <person name="Hutchinson M.I."/>
            <person name="Powell A.J."/>
            <person name="Barry K."/>
            <person name="Miller A.N."/>
            <person name="Grigoriev I.V."/>
            <person name="Debuchy R."/>
            <person name="Gladieux P."/>
            <person name="Thoren M.H."/>
            <person name="Johannesson H."/>
        </authorList>
    </citation>
    <scope>NUCLEOTIDE SEQUENCE</scope>
    <source>
        <strain evidence="3">SMH2532-1</strain>
    </source>
</reference>
<keyword evidence="2" id="KW-0732">Signal</keyword>
<dbReference type="AlphaFoldDB" id="A0AA39XXY6"/>
<dbReference type="Proteomes" id="UP001174936">
    <property type="component" value="Unassembled WGS sequence"/>
</dbReference>
<feature type="region of interest" description="Disordered" evidence="1">
    <location>
        <begin position="102"/>
        <end position="198"/>
    </location>
</feature>
<accession>A0AA39XXY6</accession>
<sequence length="198" mass="21150">MRLISALLTLAAVGFTTANYANTTTIITPPPSPPVTACPTVTSTTNLCRTCAVPLCLVLSTLTQHCKCPNDPVTAFTSHPCELQCKGIGCATSYTIVTEKGCSTSKSSSKSSKSSYSHSHSHSDDICPDETEHPVYTKTYTHTDKPYPPKHTHKEGPPPGHITTKGPTKAPTATPPPPKTTPVTAGASRRMRAPFRFW</sequence>
<feature type="chain" id="PRO_5041299743" evidence="2">
    <location>
        <begin position="19"/>
        <end position="198"/>
    </location>
</feature>
<feature type="compositionally biased region" description="Basic residues" evidence="1">
    <location>
        <begin position="189"/>
        <end position="198"/>
    </location>
</feature>